<sequence length="349" mass="39840">MSRVRCDHCILNVNIAKYQKQSKPNIGFEAMRRPPLPPPPIHLQRPKPYVFRGQRSYAEVVASECRLEEFSGSICSLVLVKHVMACRGWEACILSAEVINTQHISSMPTLLKLDNNVSGRIYYTGRLKLMIKFITPQDANAFNSNDDNWNRWFSWLKKGFNDSMEFDRITRVNIFGVPTRFRSNDNYYKIMEGFGTVIETYGGNWDALDISTGHIFLLTKSRKMINEEVEIKYGNMSYRVGIVEFYRDWSPFDVIMGDHHWFKHSENAPDGDDDVCSVNSISSASEENEENVGDSDDGVSETWVNPNTENEEPQEGEIVEEHTPDDLTVVNDSITPLHVPMKSPSGLPD</sequence>
<dbReference type="AlphaFoldDB" id="A0AAU9NCC5"/>
<accession>A0AAU9NCC5</accession>
<proteinExistence type="predicted"/>
<gene>
    <name evidence="2" type="ORF">LVIROSA_LOCUS21394</name>
</gene>
<evidence type="ECO:0008006" key="4">
    <source>
        <dbReference type="Google" id="ProtNLM"/>
    </source>
</evidence>
<dbReference type="Proteomes" id="UP001157418">
    <property type="component" value="Unassembled WGS sequence"/>
</dbReference>
<dbReference type="EMBL" id="CAKMRJ010004058">
    <property type="protein sequence ID" value="CAH1434914.1"/>
    <property type="molecule type" value="Genomic_DNA"/>
</dbReference>
<organism evidence="2 3">
    <name type="scientific">Lactuca virosa</name>
    <dbReference type="NCBI Taxonomy" id="75947"/>
    <lineage>
        <taxon>Eukaryota</taxon>
        <taxon>Viridiplantae</taxon>
        <taxon>Streptophyta</taxon>
        <taxon>Embryophyta</taxon>
        <taxon>Tracheophyta</taxon>
        <taxon>Spermatophyta</taxon>
        <taxon>Magnoliopsida</taxon>
        <taxon>eudicotyledons</taxon>
        <taxon>Gunneridae</taxon>
        <taxon>Pentapetalae</taxon>
        <taxon>asterids</taxon>
        <taxon>campanulids</taxon>
        <taxon>Asterales</taxon>
        <taxon>Asteraceae</taxon>
        <taxon>Cichorioideae</taxon>
        <taxon>Cichorieae</taxon>
        <taxon>Lactucinae</taxon>
        <taxon>Lactuca</taxon>
    </lineage>
</organism>
<reference evidence="2 3" key="1">
    <citation type="submission" date="2022-01" db="EMBL/GenBank/DDBJ databases">
        <authorList>
            <person name="Xiong W."/>
            <person name="Schranz E."/>
        </authorList>
    </citation>
    <scope>NUCLEOTIDE SEQUENCE [LARGE SCALE GENOMIC DNA]</scope>
</reference>
<comment type="caution">
    <text evidence="2">The sequence shown here is derived from an EMBL/GenBank/DDBJ whole genome shotgun (WGS) entry which is preliminary data.</text>
</comment>
<evidence type="ECO:0000313" key="3">
    <source>
        <dbReference type="Proteomes" id="UP001157418"/>
    </source>
</evidence>
<keyword evidence="3" id="KW-1185">Reference proteome</keyword>
<protein>
    <recommendedName>
        <fullName evidence="4">DUF4283 domain-containing protein</fullName>
    </recommendedName>
</protein>
<evidence type="ECO:0000256" key="1">
    <source>
        <dbReference type="SAM" id="MobiDB-lite"/>
    </source>
</evidence>
<name>A0AAU9NCC5_9ASTR</name>
<feature type="region of interest" description="Disordered" evidence="1">
    <location>
        <begin position="283"/>
        <end position="326"/>
    </location>
</feature>
<feature type="compositionally biased region" description="Acidic residues" evidence="1">
    <location>
        <begin position="309"/>
        <end position="318"/>
    </location>
</feature>
<feature type="compositionally biased region" description="Acidic residues" evidence="1">
    <location>
        <begin position="286"/>
        <end position="299"/>
    </location>
</feature>
<evidence type="ECO:0000313" key="2">
    <source>
        <dbReference type="EMBL" id="CAH1434914.1"/>
    </source>
</evidence>